<keyword evidence="1" id="KW-1185">Reference proteome</keyword>
<dbReference type="Proteomes" id="UP000694864">
    <property type="component" value="Chromosome 11"/>
</dbReference>
<dbReference type="RefSeq" id="XP_010446056.1">
    <property type="nucleotide sequence ID" value="XM_010447754.1"/>
</dbReference>
<reference evidence="2" key="2">
    <citation type="submission" date="2025-08" db="UniProtKB">
        <authorList>
            <consortium name="RefSeq"/>
        </authorList>
    </citation>
    <scope>IDENTIFICATION</scope>
    <source>
        <tissue evidence="2">Leaf</tissue>
    </source>
</reference>
<sequence>MTLSESSTPTTTEKPFGISQIRAHVPVILDLHKHNYDTWREIFETHCTSFGVIGLLDGSEKSTPKTEKQWKERDGLVKMWIYGIVSEELLDTILKEKSQARDLWLQLESLFHDNKEAQILQFENEIRTLEIGDKTVQQYCHKLKTLSELLSNLDSPISDRIMVMHMLNGLSDKFDSIINVIKHQTPFPSFTKLAQC</sequence>
<protein>
    <submittedName>
        <fullName evidence="2">Uncharacterized protein LOC104728825</fullName>
    </submittedName>
</protein>
<proteinExistence type="predicted"/>
<dbReference type="PANTHER" id="PTHR47481">
    <property type="match status" value="1"/>
</dbReference>
<name>A0ABM0UTE9_CAMSA</name>
<evidence type="ECO:0000313" key="2">
    <source>
        <dbReference type="RefSeq" id="XP_010446056.1"/>
    </source>
</evidence>
<evidence type="ECO:0000313" key="1">
    <source>
        <dbReference type="Proteomes" id="UP000694864"/>
    </source>
</evidence>
<gene>
    <name evidence="2" type="primary">LOC104728825</name>
</gene>
<accession>A0ABM0UTE9</accession>
<dbReference type="PANTHER" id="PTHR47481:SF10">
    <property type="entry name" value="COPIA-LIKE POLYPROTEIN_RETROTRANSPOSON"/>
    <property type="match status" value="1"/>
</dbReference>
<organism evidence="1 2">
    <name type="scientific">Camelina sativa</name>
    <name type="common">False flax</name>
    <name type="synonym">Myagrum sativum</name>
    <dbReference type="NCBI Taxonomy" id="90675"/>
    <lineage>
        <taxon>Eukaryota</taxon>
        <taxon>Viridiplantae</taxon>
        <taxon>Streptophyta</taxon>
        <taxon>Embryophyta</taxon>
        <taxon>Tracheophyta</taxon>
        <taxon>Spermatophyta</taxon>
        <taxon>Magnoliopsida</taxon>
        <taxon>eudicotyledons</taxon>
        <taxon>Gunneridae</taxon>
        <taxon>Pentapetalae</taxon>
        <taxon>rosids</taxon>
        <taxon>malvids</taxon>
        <taxon>Brassicales</taxon>
        <taxon>Brassicaceae</taxon>
        <taxon>Camelineae</taxon>
        <taxon>Camelina</taxon>
    </lineage>
</organism>
<dbReference type="GeneID" id="104728825"/>
<reference evidence="1" key="1">
    <citation type="journal article" date="2014" name="Nat. Commun.">
        <title>The emerging biofuel crop Camelina sativa retains a highly undifferentiated hexaploid genome structure.</title>
        <authorList>
            <person name="Kagale S."/>
            <person name="Koh C."/>
            <person name="Nixon J."/>
            <person name="Bollina V."/>
            <person name="Clarke W.E."/>
            <person name="Tuteja R."/>
            <person name="Spillane C."/>
            <person name="Robinson S.J."/>
            <person name="Links M.G."/>
            <person name="Clarke C."/>
            <person name="Higgins E.E."/>
            <person name="Huebert T."/>
            <person name="Sharpe A.G."/>
            <person name="Parkin I.A."/>
        </authorList>
    </citation>
    <scope>NUCLEOTIDE SEQUENCE [LARGE SCALE GENOMIC DNA]</scope>
    <source>
        <strain evidence="1">cv. DH55</strain>
    </source>
</reference>
<dbReference type="Pfam" id="PF14223">
    <property type="entry name" value="Retrotran_gag_2"/>
    <property type="match status" value="1"/>
</dbReference>